<dbReference type="InterPro" id="IPR013763">
    <property type="entry name" value="Cyclin-like_dom"/>
</dbReference>
<dbReference type="AlphaFoldDB" id="A0A7E4VKF7"/>
<dbReference type="Proteomes" id="UP000492821">
    <property type="component" value="Unassembled WGS sequence"/>
</dbReference>
<keyword evidence="5" id="KW-1185">Reference proteome</keyword>
<dbReference type="GO" id="GO:0006357">
    <property type="term" value="P:regulation of transcription by RNA polymerase II"/>
    <property type="evidence" value="ECO:0007669"/>
    <property type="project" value="InterPro"/>
</dbReference>
<comment type="similarity">
    <text evidence="1">Belongs to the cyclin family. Cyclin C subfamily.</text>
</comment>
<sequence length="290" mass="33738">MAGNFWKSSHYEQWILDKQDLYRQRGDDFKVITEDDYHKVMILFMDIIKEIASDNPLNCRQQMIATACTFFRRFYARRSLKDVSPFLMAPTCLILASKVDEVGNMSTNKLAQAMTPVYKKVNFTVSESTIIRTALEAEFYLLEIMDCSLLVYHPYRTLLQLCQELQEMKLGVVTEIINDSWRVTNDSYRTDAILLYYPHQIAIACMMLATIINNKEDLMRPFFTELVVDWDVVFEIITSISKSYKLFKQVEMLPANEKAIQKLIEKIPKPSAITLAPPPQKLETLNMLLR</sequence>
<dbReference type="Gene3D" id="1.10.472.10">
    <property type="entry name" value="Cyclin-like"/>
    <property type="match status" value="2"/>
</dbReference>
<dbReference type="Pfam" id="PF16899">
    <property type="entry name" value="Cyclin_C_2"/>
    <property type="match status" value="1"/>
</dbReference>
<keyword evidence="2 3" id="KW-0195">Cyclin</keyword>
<reference evidence="5" key="1">
    <citation type="journal article" date="2013" name="Genetics">
        <title>The draft genome and transcriptome of Panagrellus redivivus are shaped by the harsh demands of a free-living lifestyle.</title>
        <authorList>
            <person name="Srinivasan J."/>
            <person name="Dillman A.R."/>
            <person name="Macchietto M.G."/>
            <person name="Heikkinen L."/>
            <person name="Lakso M."/>
            <person name="Fracchia K.M."/>
            <person name="Antoshechkin I."/>
            <person name="Mortazavi A."/>
            <person name="Wong G."/>
            <person name="Sternberg P.W."/>
        </authorList>
    </citation>
    <scope>NUCLEOTIDE SEQUENCE [LARGE SCALE GENOMIC DNA]</scope>
    <source>
        <strain evidence="5">MT8872</strain>
    </source>
</reference>
<dbReference type="InterPro" id="IPR006671">
    <property type="entry name" value="Cyclin_N"/>
</dbReference>
<feature type="domain" description="Cyclin-like" evidence="4">
    <location>
        <begin position="156"/>
        <end position="256"/>
    </location>
</feature>
<evidence type="ECO:0000313" key="5">
    <source>
        <dbReference type="Proteomes" id="UP000492821"/>
    </source>
</evidence>
<dbReference type="PIRSF" id="PIRSF028758">
    <property type="entry name" value="Cyclin, C/H/G types"/>
    <property type="match status" value="1"/>
</dbReference>
<reference evidence="6" key="2">
    <citation type="submission" date="2020-10" db="UniProtKB">
        <authorList>
            <consortium name="WormBaseParasite"/>
        </authorList>
    </citation>
    <scope>IDENTIFICATION</scope>
</reference>
<evidence type="ECO:0000256" key="3">
    <source>
        <dbReference type="RuleBase" id="RU000383"/>
    </source>
</evidence>
<evidence type="ECO:0000256" key="1">
    <source>
        <dbReference type="ARBA" id="ARBA00008638"/>
    </source>
</evidence>
<evidence type="ECO:0000259" key="4">
    <source>
        <dbReference type="SMART" id="SM00385"/>
    </source>
</evidence>
<dbReference type="SUPFAM" id="SSF47954">
    <property type="entry name" value="Cyclin-like"/>
    <property type="match status" value="2"/>
</dbReference>
<organism evidence="5 6">
    <name type="scientific">Panagrellus redivivus</name>
    <name type="common">Microworm</name>
    <dbReference type="NCBI Taxonomy" id="6233"/>
    <lineage>
        <taxon>Eukaryota</taxon>
        <taxon>Metazoa</taxon>
        <taxon>Ecdysozoa</taxon>
        <taxon>Nematoda</taxon>
        <taxon>Chromadorea</taxon>
        <taxon>Rhabditida</taxon>
        <taxon>Tylenchina</taxon>
        <taxon>Panagrolaimomorpha</taxon>
        <taxon>Panagrolaimoidea</taxon>
        <taxon>Panagrolaimidae</taxon>
        <taxon>Panagrellus</taxon>
    </lineage>
</organism>
<proteinExistence type="inferred from homology"/>
<dbReference type="InterPro" id="IPR031658">
    <property type="entry name" value="Cyclin_C_2"/>
</dbReference>
<accession>A0A7E4VKF7</accession>
<evidence type="ECO:0000313" key="6">
    <source>
        <dbReference type="WBParaSite" id="Pan_g21238.t1"/>
    </source>
</evidence>
<evidence type="ECO:0000256" key="2">
    <source>
        <dbReference type="ARBA" id="ARBA00023127"/>
    </source>
</evidence>
<dbReference type="SMART" id="SM00385">
    <property type="entry name" value="CYCLIN"/>
    <property type="match status" value="2"/>
</dbReference>
<dbReference type="InterPro" id="IPR036915">
    <property type="entry name" value="Cyclin-like_sf"/>
</dbReference>
<dbReference type="PANTHER" id="PTHR10026">
    <property type="entry name" value="CYCLIN"/>
    <property type="match status" value="1"/>
</dbReference>
<protein>
    <submittedName>
        <fullName evidence="6">Cyclin-C</fullName>
    </submittedName>
</protein>
<dbReference type="CDD" id="cd20514">
    <property type="entry name" value="CYCLIN_CCNC_rpt2"/>
    <property type="match status" value="1"/>
</dbReference>
<dbReference type="GO" id="GO:0016538">
    <property type="term" value="F:cyclin-dependent protein serine/threonine kinase regulator activity"/>
    <property type="evidence" value="ECO:0007669"/>
    <property type="project" value="InterPro"/>
</dbReference>
<name>A0A7E4VKF7_PANRE</name>
<dbReference type="WBParaSite" id="Pan_g21238.t1">
    <property type="protein sequence ID" value="Pan_g21238.t1"/>
    <property type="gene ID" value="Pan_g21238"/>
</dbReference>
<dbReference type="InterPro" id="IPR043198">
    <property type="entry name" value="Cyclin/Ssn8"/>
</dbReference>
<dbReference type="Pfam" id="PF00134">
    <property type="entry name" value="Cyclin_N"/>
    <property type="match status" value="1"/>
</dbReference>
<feature type="domain" description="Cyclin-like" evidence="4">
    <location>
        <begin position="42"/>
        <end position="132"/>
    </location>
</feature>